<organism evidence="2 3">
    <name type="scientific">Lonchura striata</name>
    <name type="common">white-rumped munia</name>
    <dbReference type="NCBI Taxonomy" id="40157"/>
    <lineage>
        <taxon>Eukaryota</taxon>
        <taxon>Metazoa</taxon>
        <taxon>Chordata</taxon>
        <taxon>Craniata</taxon>
        <taxon>Vertebrata</taxon>
        <taxon>Euteleostomi</taxon>
        <taxon>Archelosauria</taxon>
        <taxon>Archosauria</taxon>
        <taxon>Dinosauria</taxon>
        <taxon>Saurischia</taxon>
        <taxon>Theropoda</taxon>
        <taxon>Coelurosauria</taxon>
        <taxon>Aves</taxon>
        <taxon>Neognathae</taxon>
        <taxon>Neoaves</taxon>
        <taxon>Telluraves</taxon>
        <taxon>Australaves</taxon>
        <taxon>Passeriformes</taxon>
        <taxon>Passeroidea</taxon>
        <taxon>Estrildidae</taxon>
        <taxon>Estrildinae</taxon>
        <taxon>Lonchura</taxon>
    </lineage>
</organism>
<dbReference type="GO" id="GO:0005929">
    <property type="term" value="C:cilium"/>
    <property type="evidence" value="ECO:0007669"/>
    <property type="project" value="TreeGrafter"/>
</dbReference>
<reference evidence="2 3" key="1">
    <citation type="submission" date="2017-05" db="EMBL/GenBank/DDBJ databases">
        <title>Genome of assembly of the Bengalese finch, Lonchura striata domestica.</title>
        <authorList>
            <person name="Colquitt B.M."/>
            <person name="Brainard M.S."/>
        </authorList>
    </citation>
    <scope>NUCLEOTIDE SEQUENCE [LARGE SCALE GENOMIC DNA]</scope>
    <source>
        <strain evidence="2">White83orange57</strain>
    </source>
</reference>
<dbReference type="GO" id="GO:0007288">
    <property type="term" value="P:sperm axoneme assembly"/>
    <property type="evidence" value="ECO:0007669"/>
    <property type="project" value="TreeGrafter"/>
</dbReference>
<comment type="caution">
    <text evidence="2">The sequence shown here is derived from an EMBL/GenBank/DDBJ whole genome shotgun (WGS) entry which is preliminary data.</text>
</comment>
<sequence>MFLHLNGQPIQGIAASQPLPRDPVERMFQLHWQHSELLCFLKSKGAYLSHVMPEFLLAPEDYELWTEVNTGLRVGRFGDFSLFNKAHVLSFSPLNTSGSSWWTMSVLTVVTVLDCITLSTCMRLMKRGSMRSSGNLSGNRIFVLENRTFETMSKRAWTDVLLQMYKVNCRFHALKHFLSFQVFVLPRVSSRMVPDPLSLESLQNMPGIKSEPLCSNIYSRYERTILIWLNKYYEKNRKIVWKDSQRGEIILSLCSFF</sequence>
<dbReference type="AlphaFoldDB" id="A0A218VCR4"/>
<feature type="domain" description="Cilia- and flagella-associated protein 47" evidence="1">
    <location>
        <begin position="26"/>
        <end position="167"/>
    </location>
</feature>
<dbReference type="EMBL" id="MUZQ01000009">
    <property type="protein sequence ID" value="OWK63763.1"/>
    <property type="molecule type" value="Genomic_DNA"/>
</dbReference>
<evidence type="ECO:0000259" key="1">
    <source>
        <dbReference type="Pfam" id="PF24529"/>
    </source>
</evidence>
<dbReference type="InterPro" id="IPR056343">
    <property type="entry name" value="CFAP47_dom"/>
</dbReference>
<evidence type="ECO:0000313" key="3">
    <source>
        <dbReference type="Proteomes" id="UP000197619"/>
    </source>
</evidence>
<proteinExistence type="predicted"/>
<dbReference type="PANTHER" id="PTHR45912:SF3">
    <property type="entry name" value="CILIA- AND FLAGELLA-ASSOCIATED PROTEIN 47"/>
    <property type="match status" value="1"/>
</dbReference>
<accession>A0A218VCR4</accession>
<keyword evidence="3" id="KW-1185">Reference proteome</keyword>
<dbReference type="PANTHER" id="PTHR45912">
    <property type="entry name" value="CILIA- AND FLAGELLA-ASSOCIATED PROTEIN 47"/>
    <property type="match status" value="1"/>
</dbReference>
<evidence type="ECO:0000313" key="2">
    <source>
        <dbReference type="EMBL" id="OWK63763.1"/>
    </source>
</evidence>
<gene>
    <name evidence="2" type="primary">CHDC2</name>
    <name evidence="2" type="ORF">RLOC_00003723</name>
</gene>
<name>A0A218VCR4_9PASE</name>
<dbReference type="Pfam" id="PF24529">
    <property type="entry name" value="CFAP47"/>
    <property type="match status" value="1"/>
</dbReference>
<dbReference type="Proteomes" id="UP000197619">
    <property type="component" value="Unassembled WGS sequence"/>
</dbReference>
<protein>
    <submittedName>
        <fullName evidence="2">Calponin y domain-containing protein 2</fullName>
    </submittedName>
</protein>